<protein>
    <submittedName>
        <fullName evidence="2">Flp family type IVb pilin</fullName>
    </submittedName>
</protein>
<feature type="transmembrane region" description="Helical" evidence="1">
    <location>
        <begin position="20"/>
        <end position="40"/>
    </location>
</feature>
<dbReference type="Proteomes" id="UP001149719">
    <property type="component" value="Unassembled WGS sequence"/>
</dbReference>
<organism evidence="2 3">
    <name type="scientific">Marinomonas phaeophyticola</name>
    <dbReference type="NCBI Taxonomy" id="3004091"/>
    <lineage>
        <taxon>Bacteria</taxon>
        <taxon>Pseudomonadati</taxon>
        <taxon>Pseudomonadota</taxon>
        <taxon>Gammaproteobacteria</taxon>
        <taxon>Oceanospirillales</taxon>
        <taxon>Oceanospirillaceae</taxon>
        <taxon>Marinomonas</taxon>
    </lineage>
</organism>
<dbReference type="RefSeq" id="WP_269124552.1">
    <property type="nucleotide sequence ID" value="NZ_JAPUBN010000013.1"/>
</dbReference>
<evidence type="ECO:0000256" key="1">
    <source>
        <dbReference type="SAM" id="Phobius"/>
    </source>
</evidence>
<gene>
    <name evidence="2" type="ORF">O1D97_08165</name>
</gene>
<proteinExistence type="predicted"/>
<name>A0ABT4JTC0_9GAMM</name>
<evidence type="ECO:0000313" key="3">
    <source>
        <dbReference type="Proteomes" id="UP001149719"/>
    </source>
</evidence>
<evidence type="ECO:0000313" key="2">
    <source>
        <dbReference type="EMBL" id="MCZ2721629.1"/>
    </source>
</evidence>
<keyword evidence="1" id="KW-1133">Transmembrane helix</keyword>
<dbReference type="EMBL" id="JAPUBN010000013">
    <property type="protein sequence ID" value="MCZ2721629.1"/>
    <property type="molecule type" value="Genomic_DNA"/>
</dbReference>
<keyword evidence="1" id="KW-0472">Membrane</keyword>
<sequence length="58" mass="5976">MRKSLSLFIQNNKGVTAIEYAIVGVAIAAIVAAVMSNPTLENSLSGAISEIATIINSV</sequence>
<keyword evidence="1" id="KW-0812">Transmembrane</keyword>
<comment type="caution">
    <text evidence="2">The sequence shown here is derived from an EMBL/GenBank/DDBJ whole genome shotgun (WGS) entry which is preliminary data.</text>
</comment>
<reference evidence="2" key="1">
    <citation type="submission" date="2022-12" db="EMBL/GenBank/DDBJ databases">
        <title>Marinomonas 15G1-11 sp. nov, isolated from marine algae.</title>
        <authorList>
            <person name="Butt M."/>
            <person name="Choi D.G."/>
            <person name="Kim J.M."/>
            <person name="Lee J.K."/>
            <person name="Baek J.H."/>
            <person name="Jeon C.O."/>
        </authorList>
    </citation>
    <scope>NUCLEOTIDE SEQUENCE</scope>
    <source>
        <strain evidence="2">15G1-11</strain>
    </source>
</reference>
<keyword evidence="3" id="KW-1185">Reference proteome</keyword>
<accession>A0ABT4JTC0</accession>